<dbReference type="SUPFAM" id="SSF69118">
    <property type="entry name" value="AhpD-like"/>
    <property type="match status" value="1"/>
</dbReference>
<dbReference type="InterPro" id="IPR003779">
    <property type="entry name" value="CMD-like"/>
</dbReference>
<organism evidence="2 3">
    <name type="scientific">Paraphaeosphaeria minitans</name>
    <dbReference type="NCBI Taxonomy" id="565426"/>
    <lineage>
        <taxon>Eukaryota</taxon>
        <taxon>Fungi</taxon>
        <taxon>Dikarya</taxon>
        <taxon>Ascomycota</taxon>
        <taxon>Pezizomycotina</taxon>
        <taxon>Dothideomycetes</taxon>
        <taxon>Pleosporomycetidae</taxon>
        <taxon>Pleosporales</taxon>
        <taxon>Massarineae</taxon>
        <taxon>Didymosphaeriaceae</taxon>
        <taxon>Paraphaeosphaeria</taxon>
    </lineage>
</organism>
<comment type="caution">
    <text evidence="2">The sequence shown here is derived from an EMBL/GenBank/DDBJ whole genome shotgun (WGS) entry which is preliminary data.</text>
</comment>
<gene>
    <name evidence="2" type="ORF">PMIN01_10874</name>
</gene>
<name>A0A9P6KLR0_9PLEO</name>
<dbReference type="Proteomes" id="UP000756921">
    <property type="component" value="Unassembled WGS sequence"/>
</dbReference>
<dbReference type="OrthoDB" id="2567457at2759"/>
<dbReference type="PANTHER" id="PTHR34846:SF11">
    <property type="entry name" value="4-CARBOXYMUCONOLACTONE DECARBOXYLASE FAMILY PROTEIN (AFU_ORTHOLOGUE AFUA_6G11590)"/>
    <property type="match status" value="1"/>
</dbReference>
<evidence type="ECO:0000259" key="1">
    <source>
        <dbReference type="Pfam" id="PF02627"/>
    </source>
</evidence>
<reference evidence="2" key="1">
    <citation type="journal article" date="2020" name="Mol. Plant Microbe Interact.">
        <title>Genome Sequence of the Biocontrol Agent Coniothyrium minitans strain Conio (IMI 134523).</title>
        <authorList>
            <person name="Patel D."/>
            <person name="Shittu T.A."/>
            <person name="Baroncelli R."/>
            <person name="Muthumeenakshi S."/>
            <person name="Osborne T.H."/>
            <person name="Janganan T.K."/>
            <person name="Sreenivasaprasad S."/>
        </authorList>
    </citation>
    <scope>NUCLEOTIDE SEQUENCE</scope>
    <source>
        <strain evidence="2">Conio</strain>
    </source>
</reference>
<feature type="domain" description="Carboxymuconolactone decarboxylase-like" evidence="1">
    <location>
        <begin position="63"/>
        <end position="131"/>
    </location>
</feature>
<dbReference type="EMBL" id="WJXW01000013">
    <property type="protein sequence ID" value="KAF9730916.1"/>
    <property type="molecule type" value="Genomic_DNA"/>
</dbReference>
<accession>A0A9P6KLR0</accession>
<keyword evidence="3" id="KW-1185">Reference proteome</keyword>
<dbReference type="Pfam" id="PF02627">
    <property type="entry name" value="CMD"/>
    <property type="match status" value="1"/>
</dbReference>
<dbReference type="PANTHER" id="PTHR34846">
    <property type="entry name" value="4-CARBOXYMUCONOLACTONE DECARBOXYLASE FAMILY PROTEIN (AFU_ORTHOLOGUE AFUA_6G11590)"/>
    <property type="match status" value="1"/>
</dbReference>
<dbReference type="InterPro" id="IPR029032">
    <property type="entry name" value="AhpD-like"/>
</dbReference>
<protein>
    <recommendedName>
        <fullName evidence="1">Carboxymuconolactone decarboxylase-like domain-containing protein</fullName>
    </recommendedName>
</protein>
<dbReference type="Gene3D" id="1.20.1290.10">
    <property type="entry name" value="AhpD-like"/>
    <property type="match status" value="1"/>
</dbReference>
<evidence type="ECO:0000313" key="2">
    <source>
        <dbReference type="EMBL" id="KAF9730916.1"/>
    </source>
</evidence>
<evidence type="ECO:0000313" key="3">
    <source>
        <dbReference type="Proteomes" id="UP000756921"/>
    </source>
</evidence>
<dbReference type="GO" id="GO:0051920">
    <property type="term" value="F:peroxiredoxin activity"/>
    <property type="evidence" value="ECO:0007669"/>
    <property type="project" value="InterPro"/>
</dbReference>
<sequence length="191" mass="19096">MSPPAPRFPSAALTPAQQADLAAAETAVRDTFGPGIELKDAAGNLLGPFGPLSYTPASLAPYLAFAVAVSTTPLLTPRERELATLATTSVTRCDYVAYAHRKAGLSAGLSDPQVSAALAGKEVEGLSEKETVVYGLGLGLARGYGKVGDEVFEGAVGVLGRQGVSAVAQVVGAYALAGVLVGVAGVGAPAE</sequence>
<proteinExistence type="predicted"/>
<dbReference type="AlphaFoldDB" id="A0A9P6KLR0"/>